<evidence type="ECO:0000256" key="1">
    <source>
        <dbReference type="ARBA" id="ARBA00022723"/>
    </source>
</evidence>
<dbReference type="AlphaFoldDB" id="A0A1H3XTW3"/>
<protein>
    <submittedName>
        <fullName evidence="4">Peptidoglycan/xylan/chitin deacetylase, PgdA/CDA1 family</fullName>
    </submittedName>
</protein>
<dbReference type="Pfam" id="PF01522">
    <property type="entry name" value="Polysacc_deac_1"/>
    <property type="match status" value="1"/>
</dbReference>
<dbReference type="SUPFAM" id="SSF88713">
    <property type="entry name" value="Glycoside hydrolase/deacetylase"/>
    <property type="match status" value="1"/>
</dbReference>
<dbReference type="GO" id="GO:0046872">
    <property type="term" value="F:metal ion binding"/>
    <property type="evidence" value="ECO:0007669"/>
    <property type="project" value="UniProtKB-KW"/>
</dbReference>
<dbReference type="PANTHER" id="PTHR10587:SF133">
    <property type="entry name" value="CHITIN DEACETYLASE 1-RELATED"/>
    <property type="match status" value="1"/>
</dbReference>
<gene>
    <name evidence="4" type="ORF">SAMN05192529_106118</name>
</gene>
<reference evidence="4 5" key="1">
    <citation type="submission" date="2016-10" db="EMBL/GenBank/DDBJ databases">
        <authorList>
            <person name="de Groot N.N."/>
        </authorList>
    </citation>
    <scope>NUCLEOTIDE SEQUENCE [LARGE SCALE GENOMIC DNA]</scope>
    <source>
        <strain evidence="4 5">Vu-144</strain>
    </source>
</reference>
<dbReference type="STRING" id="551991.SAMN05192529_106118"/>
<keyword evidence="5" id="KW-1185">Reference proteome</keyword>
<dbReference type="GO" id="GO:0005975">
    <property type="term" value="P:carbohydrate metabolic process"/>
    <property type="evidence" value="ECO:0007669"/>
    <property type="project" value="InterPro"/>
</dbReference>
<dbReference type="Proteomes" id="UP000199041">
    <property type="component" value="Unassembled WGS sequence"/>
</dbReference>
<keyword evidence="2" id="KW-0378">Hydrolase</keyword>
<dbReference type="InterPro" id="IPR011330">
    <property type="entry name" value="Glyco_hydro/deAcase_b/a-brl"/>
</dbReference>
<evidence type="ECO:0000313" key="5">
    <source>
        <dbReference type="Proteomes" id="UP000199041"/>
    </source>
</evidence>
<evidence type="ECO:0000313" key="4">
    <source>
        <dbReference type="EMBL" id="SEA02763.1"/>
    </source>
</evidence>
<evidence type="ECO:0000256" key="2">
    <source>
        <dbReference type="ARBA" id="ARBA00022801"/>
    </source>
</evidence>
<dbReference type="Gene3D" id="3.20.20.370">
    <property type="entry name" value="Glycoside hydrolase/deacetylase"/>
    <property type="match status" value="1"/>
</dbReference>
<keyword evidence="1" id="KW-0479">Metal-binding</keyword>
<dbReference type="GO" id="GO:0016810">
    <property type="term" value="F:hydrolase activity, acting on carbon-nitrogen (but not peptide) bonds"/>
    <property type="evidence" value="ECO:0007669"/>
    <property type="project" value="InterPro"/>
</dbReference>
<dbReference type="InterPro" id="IPR002509">
    <property type="entry name" value="NODB_dom"/>
</dbReference>
<dbReference type="GO" id="GO:0016020">
    <property type="term" value="C:membrane"/>
    <property type="evidence" value="ECO:0007669"/>
    <property type="project" value="TreeGrafter"/>
</dbReference>
<name>A0A1H3XTW3_9BACT</name>
<feature type="domain" description="NodB homology" evidence="3">
    <location>
        <begin position="31"/>
        <end position="208"/>
    </location>
</feature>
<dbReference type="PROSITE" id="PS51677">
    <property type="entry name" value="NODB"/>
    <property type="match status" value="1"/>
</dbReference>
<dbReference type="EMBL" id="FNQY01000006">
    <property type="protein sequence ID" value="SEA02763.1"/>
    <property type="molecule type" value="Genomic_DNA"/>
</dbReference>
<dbReference type="PANTHER" id="PTHR10587">
    <property type="entry name" value="GLYCOSYL TRANSFERASE-RELATED"/>
    <property type="match status" value="1"/>
</dbReference>
<proteinExistence type="predicted"/>
<dbReference type="InterPro" id="IPR050248">
    <property type="entry name" value="Polysacc_deacetylase_ArnD"/>
</dbReference>
<accession>A0A1H3XTW3</accession>
<sequence>MYLIKSNFLFKLFYPGRLWKLPAVFAGENKKVLYLSFDDGPHPEATPFALKTLKAFNAKATFFCLGKNVQQYPAIYQQILSDGHSVGNHSFNHLNGWKSSTEDYIDDIRKAAKLIDSPLFRPPYGRMRSKQQNALLAAMPETRVVMWDLLSGDFDIHITAEKCIRNVQKYSQPGSIIVFHDSTKAWERMQAALPATLAYFTQKGYIFKGIPMDVQ</sequence>
<dbReference type="OrthoDB" id="9812065at2"/>
<dbReference type="CDD" id="cd10959">
    <property type="entry name" value="CE4_NodB_like_3"/>
    <property type="match status" value="1"/>
</dbReference>
<evidence type="ECO:0000259" key="3">
    <source>
        <dbReference type="PROSITE" id="PS51677"/>
    </source>
</evidence>
<dbReference type="RefSeq" id="WP_091395698.1">
    <property type="nucleotide sequence ID" value="NZ_FNQY01000006.1"/>
</dbReference>
<organism evidence="4 5">
    <name type="scientific">Arachidicoccus rhizosphaerae</name>
    <dbReference type="NCBI Taxonomy" id="551991"/>
    <lineage>
        <taxon>Bacteria</taxon>
        <taxon>Pseudomonadati</taxon>
        <taxon>Bacteroidota</taxon>
        <taxon>Chitinophagia</taxon>
        <taxon>Chitinophagales</taxon>
        <taxon>Chitinophagaceae</taxon>
        <taxon>Arachidicoccus</taxon>
    </lineage>
</organism>